<gene>
    <name evidence="2" type="ORF">MIMGU_mgv1a018307mg</name>
</gene>
<protein>
    <submittedName>
        <fullName evidence="2">Uncharacterized protein</fullName>
    </submittedName>
</protein>
<dbReference type="PhylomeDB" id="A0A022PRE9"/>
<keyword evidence="3" id="KW-1185">Reference proteome</keyword>
<dbReference type="Proteomes" id="UP000030748">
    <property type="component" value="Unassembled WGS sequence"/>
</dbReference>
<proteinExistence type="predicted"/>
<reference evidence="2 3" key="1">
    <citation type="journal article" date="2013" name="Proc. Natl. Acad. Sci. U.S.A.">
        <title>Fine-scale variation in meiotic recombination in Mimulus inferred from population shotgun sequencing.</title>
        <authorList>
            <person name="Hellsten U."/>
            <person name="Wright K.M."/>
            <person name="Jenkins J."/>
            <person name="Shu S."/>
            <person name="Yuan Y."/>
            <person name="Wessler S.R."/>
            <person name="Schmutz J."/>
            <person name="Willis J.H."/>
            <person name="Rokhsar D.S."/>
        </authorList>
    </citation>
    <scope>NUCLEOTIDE SEQUENCE [LARGE SCALE GENOMIC DNA]</scope>
    <source>
        <strain evidence="3">cv. DUN x IM62</strain>
    </source>
</reference>
<evidence type="ECO:0000313" key="3">
    <source>
        <dbReference type="Proteomes" id="UP000030748"/>
    </source>
</evidence>
<dbReference type="EMBL" id="KI632341">
    <property type="protein sequence ID" value="EYU18064.1"/>
    <property type="molecule type" value="Genomic_DNA"/>
</dbReference>
<evidence type="ECO:0000256" key="1">
    <source>
        <dbReference type="SAM" id="MobiDB-lite"/>
    </source>
</evidence>
<evidence type="ECO:0000313" key="2">
    <source>
        <dbReference type="EMBL" id="EYU18064.1"/>
    </source>
</evidence>
<sequence length="71" mass="7981">MLLLLFSINDCNASRKTNVLETRPAAEVLLHHQNNNSAGGHFLHMLPKRKVPASAPSRKHNDLGLQTRRFP</sequence>
<feature type="region of interest" description="Disordered" evidence="1">
    <location>
        <begin position="51"/>
        <end position="71"/>
    </location>
</feature>
<accession>A0A022PRE9</accession>
<name>A0A022PRE9_ERYGU</name>
<dbReference type="AlphaFoldDB" id="A0A022PRE9"/>
<organism evidence="2 3">
    <name type="scientific">Erythranthe guttata</name>
    <name type="common">Yellow monkey flower</name>
    <name type="synonym">Mimulus guttatus</name>
    <dbReference type="NCBI Taxonomy" id="4155"/>
    <lineage>
        <taxon>Eukaryota</taxon>
        <taxon>Viridiplantae</taxon>
        <taxon>Streptophyta</taxon>
        <taxon>Embryophyta</taxon>
        <taxon>Tracheophyta</taxon>
        <taxon>Spermatophyta</taxon>
        <taxon>Magnoliopsida</taxon>
        <taxon>eudicotyledons</taxon>
        <taxon>Gunneridae</taxon>
        <taxon>Pentapetalae</taxon>
        <taxon>asterids</taxon>
        <taxon>lamiids</taxon>
        <taxon>Lamiales</taxon>
        <taxon>Phrymaceae</taxon>
        <taxon>Erythranthe</taxon>
    </lineage>
</organism>